<evidence type="ECO:0000256" key="5">
    <source>
        <dbReference type="ARBA" id="ARBA00022989"/>
    </source>
</evidence>
<keyword evidence="6 7" id="KW-0472">Membrane</keyword>
<dbReference type="GO" id="GO:0016020">
    <property type="term" value="C:membrane"/>
    <property type="evidence" value="ECO:0007669"/>
    <property type="project" value="UniProtKB-SubCell"/>
</dbReference>
<dbReference type="VEuPathDB" id="FungiDB:SPSK_01095"/>
<keyword evidence="4 7" id="KW-0812">Transmembrane</keyword>
<comment type="similarity">
    <text evidence="2 7">Belongs to the DLT1 family.</text>
</comment>
<dbReference type="InterPro" id="IPR038869">
    <property type="entry name" value="DLT1"/>
</dbReference>
<feature type="region of interest" description="Disordered" evidence="8">
    <location>
        <begin position="211"/>
        <end position="252"/>
    </location>
</feature>
<comment type="subcellular location">
    <subcellularLocation>
        <location evidence="7">Membrane</location>
        <topology evidence="7">Multi-pass membrane protein</topology>
    </subcellularLocation>
</comment>
<evidence type="ECO:0000256" key="7">
    <source>
        <dbReference type="RuleBase" id="RU367100"/>
    </source>
</evidence>
<evidence type="ECO:0000256" key="8">
    <source>
        <dbReference type="SAM" id="MobiDB-lite"/>
    </source>
</evidence>
<evidence type="ECO:0000313" key="10">
    <source>
        <dbReference type="Proteomes" id="UP000033710"/>
    </source>
</evidence>
<comment type="function">
    <text evidence="1 7">Required for growth under high-pressure and low-temperature conditions.</text>
</comment>
<sequence length="619" mass="67353">MANSTEIFFRVLYATVYTLLHVLLLALLLVTPGDLINQSRYRHDVVSILIVAGAYIFGILVIAIVFFLRLFLKRAVLNSIPKSWVPIEKGDVSKPVRSMISAGLSRSAAVAFMSRPRVVPEELLDEMCPMLAADVFMHGGRGGAPKHREGDVIGANEEDGGGSDLAADGEKAHRPPKAVRFKRAETMEMEKALGIDLPPCQAVWGVIEHPGWAPPDQVLRRSRGGGATSSGREDGGGGAGGSGSGGGGATADPLDENINLQYSTVLAELPNLVEAKAITLAPPDPFSAADPPLFDPDAVALLERPSYMGLREYLYHLAELGVVDIEADAPSRDAHVADSDRRSLREIVSSFATEYEYARFSTRMISNHMFRQLMHDLATILRRMTPLDPSVLEDDEDDEYDESGYDKESGFSFGEEDADDGDINDNTTPIRSRSRHSTHLITHHQQPPQRRRPSQLYDPLPQHSAPLTRSQSGSSRRSAETASSSGGSSKSYSTQDSAGTSRRRRPSRQVNNPDLASATLPQNQRRALQQPLLSPRPDARQARRTSRQTTRRPSSQASSANSFAQSRHPYALSSQPSSASLRSTNSSGSVIRLADRNEQSSSGLPYVIMAPTASPHAWT</sequence>
<dbReference type="AlphaFoldDB" id="A0A0F2LUX0"/>
<reference evidence="9 10" key="2">
    <citation type="journal article" date="2015" name="Eukaryot. Cell">
        <title>Asexual propagation of a virulent clone complex in a human and feline outbreak of sporotrichosis.</title>
        <authorList>
            <person name="Teixeira Mde M."/>
            <person name="Rodrigues A.M."/>
            <person name="Tsui C.K."/>
            <person name="de Almeida L.G."/>
            <person name="Van Diepeningen A.D."/>
            <person name="van den Ende B.G."/>
            <person name="Fernandes G.F."/>
            <person name="Kano R."/>
            <person name="Hamelin R.C."/>
            <person name="Lopes-Bezerra L.M."/>
            <person name="Vasconcelos A.T."/>
            <person name="de Hoog S."/>
            <person name="de Camargo Z.P."/>
            <person name="Felipe M.S."/>
        </authorList>
    </citation>
    <scope>NUCLEOTIDE SEQUENCE [LARGE SCALE GENOMIC DNA]</scope>
    <source>
        <strain evidence="9 10">1099-18</strain>
    </source>
</reference>
<feature type="compositionally biased region" description="Low complexity" evidence="8">
    <location>
        <begin position="472"/>
        <end position="494"/>
    </location>
</feature>
<evidence type="ECO:0000256" key="2">
    <source>
        <dbReference type="ARBA" id="ARBA00005550"/>
    </source>
</evidence>
<dbReference type="RefSeq" id="XP_016583938.1">
    <property type="nucleotide sequence ID" value="XM_016728026.1"/>
</dbReference>
<keyword evidence="5 7" id="KW-1133">Transmembrane helix</keyword>
<dbReference type="OrthoDB" id="4096362at2759"/>
<evidence type="ECO:0000256" key="3">
    <source>
        <dbReference type="ARBA" id="ARBA00021353"/>
    </source>
</evidence>
<proteinExistence type="inferred from homology"/>
<evidence type="ECO:0000313" key="9">
    <source>
        <dbReference type="EMBL" id="KJR81262.1"/>
    </source>
</evidence>
<feature type="region of interest" description="Disordered" evidence="8">
    <location>
        <begin position="389"/>
        <end position="600"/>
    </location>
</feature>
<dbReference type="PANTHER" id="PTHR40021:SF1">
    <property type="entry name" value="DEFECT AT LOW TEMPERATURE PROTEIN 1"/>
    <property type="match status" value="1"/>
</dbReference>
<feature type="compositionally biased region" description="Polar residues" evidence="8">
    <location>
        <begin position="508"/>
        <end position="527"/>
    </location>
</feature>
<organism evidence="9 10">
    <name type="scientific">Sporothrix schenckii 1099-18</name>
    <dbReference type="NCBI Taxonomy" id="1397361"/>
    <lineage>
        <taxon>Eukaryota</taxon>
        <taxon>Fungi</taxon>
        <taxon>Dikarya</taxon>
        <taxon>Ascomycota</taxon>
        <taxon>Pezizomycotina</taxon>
        <taxon>Sordariomycetes</taxon>
        <taxon>Sordariomycetidae</taxon>
        <taxon>Ophiostomatales</taxon>
        <taxon>Ophiostomataceae</taxon>
        <taxon>Sporothrix</taxon>
    </lineage>
</organism>
<protein>
    <recommendedName>
        <fullName evidence="3 7">Defect at low temperature protein 1</fullName>
    </recommendedName>
</protein>
<comment type="caution">
    <text evidence="9">The sequence shown here is derived from an EMBL/GenBank/DDBJ whole genome shotgun (WGS) entry which is preliminary data.</text>
</comment>
<name>A0A0F2LUX0_SPOSC</name>
<feature type="region of interest" description="Disordered" evidence="8">
    <location>
        <begin position="143"/>
        <end position="176"/>
    </location>
</feature>
<feature type="compositionally biased region" description="Basic residues" evidence="8">
    <location>
        <begin position="432"/>
        <end position="442"/>
    </location>
</feature>
<feature type="compositionally biased region" description="Gly residues" evidence="8">
    <location>
        <begin position="236"/>
        <end position="249"/>
    </location>
</feature>
<evidence type="ECO:0000256" key="4">
    <source>
        <dbReference type="ARBA" id="ARBA00022692"/>
    </source>
</evidence>
<gene>
    <name evidence="7" type="primary">DLT1</name>
    <name evidence="9" type="ORF">SPSK_01095</name>
</gene>
<feature type="compositionally biased region" description="Low complexity" evidence="8">
    <location>
        <begin position="551"/>
        <end position="583"/>
    </location>
</feature>
<dbReference type="GeneID" id="27663303"/>
<dbReference type="KEGG" id="ssck:SPSK_01095"/>
<feature type="transmembrane region" description="Helical" evidence="7">
    <location>
        <begin position="7"/>
        <end position="28"/>
    </location>
</feature>
<reference evidence="9 10" key="1">
    <citation type="journal article" date="2014" name="BMC Genomics">
        <title>Comparative genomics of the major fungal agents of human and animal Sporotrichosis: Sporothrix schenckii and Sporothrix brasiliensis.</title>
        <authorList>
            <person name="Teixeira M.M."/>
            <person name="de Almeida L.G."/>
            <person name="Kubitschek-Barreira P."/>
            <person name="Alves F.L."/>
            <person name="Kioshima E.S."/>
            <person name="Abadio A.K."/>
            <person name="Fernandes L."/>
            <person name="Derengowski L.S."/>
            <person name="Ferreira K.S."/>
            <person name="Souza R.C."/>
            <person name="Ruiz J.C."/>
            <person name="de Andrade N.C."/>
            <person name="Paes H.C."/>
            <person name="Nicola A.M."/>
            <person name="Albuquerque P."/>
            <person name="Gerber A.L."/>
            <person name="Martins V.P."/>
            <person name="Peconick L.D."/>
            <person name="Neto A.V."/>
            <person name="Chaucanez C.B."/>
            <person name="Silva P.A."/>
            <person name="Cunha O.L."/>
            <person name="de Oliveira F.F."/>
            <person name="dos Santos T.C."/>
            <person name="Barros A.L."/>
            <person name="Soares M.A."/>
            <person name="de Oliveira L.M."/>
            <person name="Marini M.M."/>
            <person name="Villalobos-Duno H."/>
            <person name="Cunha M.M."/>
            <person name="de Hoog S."/>
            <person name="da Silveira J.F."/>
            <person name="Henrissat B."/>
            <person name="Nino-Vega G.A."/>
            <person name="Cisalpino P.S."/>
            <person name="Mora-Montes H.M."/>
            <person name="Almeida S.R."/>
            <person name="Stajich J.E."/>
            <person name="Lopes-Bezerra L.M."/>
            <person name="Vasconcelos A.T."/>
            <person name="Felipe M.S."/>
        </authorList>
    </citation>
    <scope>NUCLEOTIDE SEQUENCE [LARGE SCALE GENOMIC DNA]</scope>
    <source>
        <strain evidence="9 10">1099-18</strain>
    </source>
</reference>
<feature type="compositionally biased region" description="Acidic residues" evidence="8">
    <location>
        <begin position="391"/>
        <end position="403"/>
    </location>
</feature>
<dbReference type="PANTHER" id="PTHR40021">
    <property type="entry name" value="DEFECT AT LOW TEMPERATURE PROTEIN 1"/>
    <property type="match status" value="1"/>
</dbReference>
<dbReference type="EMBL" id="AXCR01000011">
    <property type="protein sequence ID" value="KJR81262.1"/>
    <property type="molecule type" value="Genomic_DNA"/>
</dbReference>
<feature type="compositionally biased region" description="Acidic residues" evidence="8">
    <location>
        <begin position="414"/>
        <end position="423"/>
    </location>
</feature>
<accession>A0A0F2LUX0</accession>
<evidence type="ECO:0000256" key="6">
    <source>
        <dbReference type="ARBA" id="ARBA00023136"/>
    </source>
</evidence>
<feature type="transmembrane region" description="Helical" evidence="7">
    <location>
        <begin position="48"/>
        <end position="72"/>
    </location>
</feature>
<evidence type="ECO:0000256" key="1">
    <source>
        <dbReference type="ARBA" id="ARBA00002489"/>
    </source>
</evidence>
<dbReference type="Proteomes" id="UP000033710">
    <property type="component" value="Unassembled WGS sequence"/>
</dbReference>